<evidence type="ECO:0000313" key="1">
    <source>
        <dbReference type="EMBL" id="AAX44387.1"/>
    </source>
</evidence>
<proteinExistence type="predicted"/>
<organism evidence="1 3">
    <name type="scientific">Prochlorococcus phage P-SSM2</name>
    <dbReference type="NCBI Taxonomy" id="268746"/>
    <lineage>
        <taxon>Viruses</taxon>
        <taxon>Duplodnaviria</taxon>
        <taxon>Heunggongvirae</taxon>
        <taxon>Uroviricota</taxon>
        <taxon>Caudoviricetes</taxon>
        <taxon>Pantevenvirales</taxon>
        <taxon>Kyanoviridae</taxon>
        <taxon>Salacisavirus</taxon>
        <taxon>Salacisavirus pssm2</taxon>
    </lineage>
</organism>
<accession>Q58MZ5</accession>
<dbReference type="InterPro" id="IPR022607">
    <property type="entry name" value="Phage_T4_Gp53_baseplate_wedge"/>
</dbReference>
<evidence type="ECO:0000313" key="3">
    <source>
        <dbReference type="Proteomes" id="UP000000991"/>
    </source>
</evidence>
<dbReference type="Proteomes" id="UP000013923">
    <property type="component" value="Genome"/>
</dbReference>
<dbReference type="KEGG" id="vg:3294389"/>
<organismHost>
    <name type="scientific">Prochlorococcus</name>
    <dbReference type="NCBI Taxonomy" id="1218"/>
</organismHost>
<name>Q58MZ5_BPPRM</name>
<evidence type="ECO:0000313" key="2">
    <source>
        <dbReference type="EMBL" id="ACY75885.1"/>
    </source>
</evidence>
<dbReference type="Pfam" id="PF11246">
    <property type="entry name" value="Phage_gp53"/>
    <property type="match status" value="1"/>
</dbReference>
<dbReference type="GeneID" id="3294389"/>
<reference evidence="1 3" key="3">
    <citation type="journal article" date="2010" name="Environ. Microbiol.">
        <title>Genomic analysis of oceanic cyanobacterial myoviruses compared with T4-like myoviruses from diverse hosts and environments.</title>
        <authorList>
            <person name="Sullivan M.B."/>
            <person name="Huang K.H."/>
            <person name="Ignacio-Espinoza J.C."/>
            <person name="Berlin A.M."/>
            <person name="Kelly L."/>
            <person name="Weigele P.R."/>
            <person name="DeFrancesco A.S."/>
            <person name="Kern S.E."/>
            <person name="Thompson L.R."/>
            <person name="Young S."/>
            <person name="Yandava C."/>
            <person name="Fu R."/>
            <person name="Krastins B."/>
            <person name="Chase M."/>
            <person name="Sarracino D."/>
            <person name="Osburne M.S."/>
            <person name="Henn M.R."/>
            <person name="Chisholm S.W."/>
        </authorList>
    </citation>
    <scope>NUCLEOTIDE SEQUENCE [LARGE SCALE GENOMIC DNA]</scope>
</reference>
<gene>
    <name evidence="1" type="primary">gp53</name>
    <name evidence="2" type="ORF">PCMG_00009</name>
    <name evidence="1" type="ORF">PSSM2_009</name>
</gene>
<dbReference type="EMBL" id="GU071092">
    <property type="protein sequence ID" value="ACY75885.1"/>
    <property type="molecule type" value="Genomic_DNA"/>
</dbReference>
<dbReference type="Proteomes" id="UP000000991">
    <property type="component" value="Segment"/>
</dbReference>
<reference evidence="2 4" key="2">
    <citation type="submission" date="2009-10" db="EMBL/GenBank/DDBJ databases">
        <title>The Genome Sequence of Prochlorococcus phage P-SSM2.</title>
        <authorList>
            <consortium name="The Broad Institute Genome Sequencing Platform"/>
            <person name="Henn M.R."/>
            <person name="Sullivan M.S."/>
            <person name="Osburne M.S."/>
            <person name="Levin J."/>
            <person name="Malboeuf C."/>
            <person name="Casali M."/>
            <person name="Russ C."/>
            <person name="Lennon N."/>
            <person name="Chapman S.B."/>
            <person name="Erlich R."/>
            <person name="Young S.K."/>
            <person name="Koehrsen M."/>
            <person name="Yandava C."/>
            <person name="Zeng Q."/>
            <person name="Alvarado L."/>
            <person name="Anderson S."/>
            <person name="Berlin A."/>
            <person name="Borenstein D."/>
            <person name="Chen Z."/>
            <person name="Engels R."/>
            <person name="Freedman E."/>
            <person name="Gellesch M."/>
            <person name="Goldberg J."/>
            <person name="Green L."/>
            <person name="Griggs A."/>
            <person name="Gujja S."/>
            <person name="Heilman E.R."/>
            <person name="Heiman D."/>
            <person name="Hepburn T."/>
            <person name="Howarth C."/>
            <person name="Jen D."/>
            <person name="Larson L."/>
            <person name="Lewis B."/>
            <person name="Mehta T."/>
            <person name="Park D."/>
            <person name="Pearson M."/>
            <person name="Richards J."/>
            <person name="Rizzolo K."/>
            <person name="Roberts A."/>
            <person name="Ryan E."/>
            <person name="Saif S."/>
            <person name="Shea T."/>
            <person name="Shenoy N."/>
            <person name="Sisk P."/>
            <person name="Stolte C."/>
            <person name="Sykes S."/>
            <person name="Walk T."/>
            <person name="White J."/>
            <person name="Yu Q."/>
            <person name="Coleman M.L."/>
            <person name="Huang K.H."/>
            <person name="Weigele P.R."/>
            <person name="DeFrancesco A.S."/>
            <person name="Kern S.E."/>
            <person name="Thompson L.R."/>
            <person name="Fu R."/>
            <person name="Hombeck B."/>
            <person name="Chisholm S.W."/>
            <person name="Haas B."/>
            <person name="Nusbaum C."/>
            <person name="Birren B."/>
        </authorList>
    </citation>
    <scope>NUCLEOTIDE SEQUENCE [LARGE SCALE GENOMIC DNA]</scope>
    <source>
        <strain evidence="2">P-SSM2</strain>
    </source>
</reference>
<dbReference type="EMBL" id="AY939844">
    <property type="protein sequence ID" value="AAX44387.1"/>
    <property type="molecule type" value="Genomic_DNA"/>
</dbReference>
<evidence type="ECO:0000313" key="4">
    <source>
        <dbReference type="Proteomes" id="UP000013923"/>
    </source>
</evidence>
<keyword evidence="3" id="KW-1185">Reference proteome</keyword>
<sequence>MAYLKHLPNVRYPSPLLDKKSSTDYVLIKNLFRKNKILDWLTKETTVFNVFLVADGARPDTVAEDIYGDPNLDYIVIISCGITNIRDEWPLSNKEVYEYAEDKYGLAGLNAIHHYETLEIRDQNDRLILPAGQIVEHDVSGGRPFKIDGPAARLGGSANSWYSENGGMRTSYTGQTISPVVGISNYEYETLKNETKRKIRPLKREFVQMFINDFNRIMKYDRNTQYISETLISTENNNLVQ</sequence>
<protein>
    <submittedName>
        <fullName evidence="1">Base plate wedge component</fullName>
    </submittedName>
    <submittedName>
        <fullName evidence="2">Predicted protein</fullName>
    </submittedName>
</protein>
<dbReference type="OrthoDB" id="8952at10239"/>
<dbReference type="RefSeq" id="YP_214241.1">
    <property type="nucleotide sequence ID" value="NC_006883.2"/>
</dbReference>
<reference evidence="1 3" key="1">
    <citation type="journal article" date="2005" name="PLoS Biol.">
        <title>Three Prochlorococcus cyanophage genomes: signature features and ecological interpretations.</title>
        <authorList>
            <person name="Sullivan M.B."/>
            <person name="Coleman M.L."/>
            <person name="Weigele P."/>
            <person name="Rohwer F."/>
            <person name="Chisholm S.W."/>
        </authorList>
    </citation>
    <scope>NUCLEOTIDE SEQUENCE</scope>
</reference>